<dbReference type="GO" id="GO:0007165">
    <property type="term" value="P:signal transduction"/>
    <property type="evidence" value="ECO:0007669"/>
    <property type="project" value="InterPro"/>
</dbReference>
<dbReference type="Gene3D" id="2.40.50.180">
    <property type="entry name" value="CheA-289, Domain 4"/>
    <property type="match status" value="1"/>
</dbReference>
<dbReference type="InterPro" id="IPR002545">
    <property type="entry name" value="CheW-lke_dom"/>
</dbReference>
<evidence type="ECO:0000313" key="2">
    <source>
        <dbReference type="EMBL" id="GGL07449.1"/>
    </source>
</evidence>
<dbReference type="GO" id="GO:0006935">
    <property type="term" value="P:chemotaxis"/>
    <property type="evidence" value="ECO:0007669"/>
    <property type="project" value="InterPro"/>
</dbReference>
<dbReference type="SUPFAM" id="SSF50341">
    <property type="entry name" value="CheW-like"/>
    <property type="match status" value="1"/>
</dbReference>
<gene>
    <name evidence="2" type="ORF">GCM10012284_47190</name>
</gene>
<dbReference type="SMART" id="SM00260">
    <property type="entry name" value="CheW"/>
    <property type="match status" value="1"/>
</dbReference>
<evidence type="ECO:0000313" key="3">
    <source>
        <dbReference type="Proteomes" id="UP000656042"/>
    </source>
</evidence>
<keyword evidence="3" id="KW-1185">Reference proteome</keyword>
<organism evidence="2 3">
    <name type="scientific">Mangrovihabitans endophyticus</name>
    <dbReference type="NCBI Taxonomy" id="1751298"/>
    <lineage>
        <taxon>Bacteria</taxon>
        <taxon>Bacillati</taxon>
        <taxon>Actinomycetota</taxon>
        <taxon>Actinomycetes</taxon>
        <taxon>Micromonosporales</taxon>
        <taxon>Micromonosporaceae</taxon>
        <taxon>Mangrovihabitans</taxon>
    </lineage>
</organism>
<sequence length="187" mass="19728">MTNSTDLAPGTAAGRATGRGGRYLTFVIGGQVFALGILDITEILAFRTLTAVPMMPAFLRGVINLRGRVVPVVDMATRFGMNTTEISRRTSIIIVEAAGRLDDGSETALHQDIGIMVDAVNEVIHLDDADIEPPPHFGAGIRADFISGMAKYRGDFTIILDIDRVLSLDELMALGQAAAGAADGGAE</sequence>
<dbReference type="GO" id="GO:0005829">
    <property type="term" value="C:cytosol"/>
    <property type="evidence" value="ECO:0007669"/>
    <property type="project" value="TreeGrafter"/>
</dbReference>
<dbReference type="Gene3D" id="2.30.30.40">
    <property type="entry name" value="SH3 Domains"/>
    <property type="match status" value="1"/>
</dbReference>
<dbReference type="PROSITE" id="PS50851">
    <property type="entry name" value="CHEW"/>
    <property type="match status" value="1"/>
</dbReference>
<dbReference type="InterPro" id="IPR036061">
    <property type="entry name" value="CheW-like_dom_sf"/>
</dbReference>
<protein>
    <submittedName>
        <fullName evidence="2">Chemotaxis protein CheW</fullName>
    </submittedName>
</protein>
<comment type="caution">
    <text evidence="2">The sequence shown here is derived from an EMBL/GenBank/DDBJ whole genome shotgun (WGS) entry which is preliminary data.</text>
</comment>
<feature type="domain" description="CheW-like" evidence="1">
    <location>
        <begin position="20"/>
        <end position="171"/>
    </location>
</feature>
<reference evidence="2" key="2">
    <citation type="submission" date="2020-09" db="EMBL/GenBank/DDBJ databases">
        <authorList>
            <person name="Sun Q."/>
            <person name="Zhou Y."/>
        </authorList>
    </citation>
    <scope>NUCLEOTIDE SEQUENCE</scope>
    <source>
        <strain evidence="2">CGMCC 4.7299</strain>
    </source>
</reference>
<dbReference type="Pfam" id="PF01584">
    <property type="entry name" value="CheW"/>
    <property type="match status" value="1"/>
</dbReference>
<proteinExistence type="predicted"/>
<dbReference type="InterPro" id="IPR039315">
    <property type="entry name" value="CheW"/>
</dbReference>
<dbReference type="PANTHER" id="PTHR22617:SF41">
    <property type="entry name" value="CHEMOTAXIS SIGNAL TRANSDUCTION SYSTEM ADAPTOR PROTEIN CHEW"/>
    <property type="match status" value="1"/>
</dbReference>
<evidence type="ECO:0000259" key="1">
    <source>
        <dbReference type="PROSITE" id="PS50851"/>
    </source>
</evidence>
<dbReference type="AlphaFoldDB" id="A0A8J3FQH5"/>
<accession>A0A8J3FQH5</accession>
<dbReference type="Proteomes" id="UP000656042">
    <property type="component" value="Unassembled WGS sequence"/>
</dbReference>
<dbReference type="RefSeq" id="WP_189081472.1">
    <property type="nucleotide sequence ID" value="NZ_BMMX01000027.1"/>
</dbReference>
<dbReference type="PANTHER" id="PTHR22617">
    <property type="entry name" value="CHEMOTAXIS SENSOR HISTIDINE KINASE-RELATED"/>
    <property type="match status" value="1"/>
</dbReference>
<reference evidence="2" key="1">
    <citation type="journal article" date="2014" name="Int. J. Syst. Evol. Microbiol.">
        <title>Complete genome sequence of Corynebacterium casei LMG S-19264T (=DSM 44701T), isolated from a smear-ripened cheese.</title>
        <authorList>
            <consortium name="US DOE Joint Genome Institute (JGI-PGF)"/>
            <person name="Walter F."/>
            <person name="Albersmeier A."/>
            <person name="Kalinowski J."/>
            <person name="Ruckert C."/>
        </authorList>
    </citation>
    <scope>NUCLEOTIDE SEQUENCE</scope>
    <source>
        <strain evidence="2">CGMCC 4.7299</strain>
    </source>
</reference>
<dbReference type="EMBL" id="BMMX01000027">
    <property type="protein sequence ID" value="GGL07449.1"/>
    <property type="molecule type" value="Genomic_DNA"/>
</dbReference>
<name>A0A8J3FQH5_9ACTN</name>